<name>X0SRI1_9ZZZZ</name>
<protein>
    <submittedName>
        <fullName evidence="1">Uncharacterized protein</fullName>
    </submittedName>
</protein>
<gene>
    <name evidence="1" type="ORF">S01H1_03465</name>
</gene>
<reference evidence="1" key="1">
    <citation type="journal article" date="2014" name="Front. Microbiol.">
        <title>High frequency of phylogenetically diverse reductive dehalogenase-homologous genes in deep subseafloor sedimentary metagenomes.</title>
        <authorList>
            <person name="Kawai M."/>
            <person name="Futagami T."/>
            <person name="Toyoda A."/>
            <person name="Takaki Y."/>
            <person name="Nishi S."/>
            <person name="Hori S."/>
            <person name="Arai W."/>
            <person name="Tsubouchi T."/>
            <person name="Morono Y."/>
            <person name="Uchiyama I."/>
            <person name="Ito T."/>
            <person name="Fujiyama A."/>
            <person name="Inagaki F."/>
            <person name="Takami H."/>
        </authorList>
    </citation>
    <scope>NUCLEOTIDE SEQUENCE</scope>
    <source>
        <strain evidence="1">Expedition CK06-06</strain>
    </source>
</reference>
<organism evidence="1">
    <name type="scientific">marine sediment metagenome</name>
    <dbReference type="NCBI Taxonomy" id="412755"/>
    <lineage>
        <taxon>unclassified sequences</taxon>
        <taxon>metagenomes</taxon>
        <taxon>ecological metagenomes</taxon>
    </lineage>
</organism>
<evidence type="ECO:0000313" key="1">
    <source>
        <dbReference type="EMBL" id="GAF77761.1"/>
    </source>
</evidence>
<proteinExistence type="predicted"/>
<accession>X0SRI1</accession>
<dbReference type="EMBL" id="BARS01001886">
    <property type="protein sequence ID" value="GAF77761.1"/>
    <property type="molecule type" value="Genomic_DNA"/>
</dbReference>
<feature type="non-terminal residue" evidence="1">
    <location>
        <position position="223"/>
    </location>
</feature>
<dbReference type="AlphaFoldDB" id="X0SRI1"/>
<sequence>MTKQKQTIQLSRFSSGIITEADPLNQPPGSSIDEYNMDLLNDGTRKRRLGMECEIGCIPVPIDPSLEGQELAYNTYKWDLGNVRSGYVFTVVQTGNVLEVFRYYNNSAITANKVGSLALSEAPVNLPFSFSSVDDSLVVATGGGVYRVFDDTPDEEQITLASEEINLEVRDLFGLTDNIVDRDTSETKRIDLGNNIAYRPYESEMTDVHYYNLYNQGWPQDKV</sequence>
<comment type="caution">
    <text evidence="1">The sequence shown here is derived from an EMBL/GenBank/DDBJ whole genome shotgun (WGS) entry which is preliminary data.</text>
</comment>